<gene>
    <name evidence="3" type="ORF">BA062_36335</name>
</gene>
<feature type="transmembrane region" description="Helical" evidence="2">
    <location>
        <begin position="6"/>
        <end position="25"/>
    </location>
</feature>
<dbReference type="AlphaFoldDB" id="A0A318LA94"/>
<keyword evidence="2" id="KW-0812">Transmembrane</keyword>
<organism evidence="3 4">
    <name type="scientific">Prauserella flavalba</name>
    <dbReference type="NCBI Taxonomy" id="1477506"/>
    <lineage>
        <taxon>Bacteria</taxon>
        <taxon>Bacillati</taxon>
        <taxon>Actinomycetota</taxon>
        <taxon>Actinomycetes</taxon>
        <taxon>Pseudonocardiales</taxon>
        <taxon>Pseudonocardiaceae</taxon>
        <taxon>Prauserella</taxon>
    </lineage>
</organism>
<accession>A0A318LA94</accession>
<keyword evidence="2" id="KW-0472">Membrane</keyword>
<dbReference type="EMBL" id="MASU01000023">
    <property type="protein sequence ID" value="PXY17930.1"/>
    <property type="molecule type" value="Genomic_DNA"/>
</dbReference>
<dbReference type="RefSeq" id="WP_110343790.1">
    <property type="nucleotide sequence ID" value="NZ_JBHVKT010000033.1"/>
</dbReference>
<evidence type="ECO:0000313" key="4">
    <source>
        <dbReference type="Proteomes" id="UP000247892"/>
    </source>
</evidence>
<dbReference type="Proteomes" id="UP000247892">
    <property type="component" value="Unassembled WGS sequence"/>
</dbReference>
<protein>
    <recommendedName>
        <fullName evidence="5">DUF4878 domain-containing protein</fullName>
    </recommendedName>
</protein>
<keyword evidence="2" id="KW-1133">Transmembrane helix</keyword>
<keyword evidence="4" id="KW-1185">Reference proteome</keyword>
<evidence type="ECO:0000313" key="3">
    <source>
        <dbReference type="EMBL" id="PXY17930.1"/>
    </source>
</evidence>
<feature type="region of interest" description="Disordered" evidence="1">
    <location>
        <begin position="84"/>
        <end position="104"/>
    </location>
</feature>
<dbReference type="OrthoDB" id="3635516at2"/>
<evidence type="ECO:0000256" key="2">
    <source>
        <dbReference type="SAM" id="Phobius"/>
    </source>
</evidence>
<comment type="caution">
    <text evidence="3">The sequence shown here is derived from an EMBL/GenBank/DDBJ whole genome shotgun (WGS) entry which is preliminary data.</text>
</comment>
<reference evidence="3 4" key="1">
    <citation type="submission" date="2016-07" db="EMBL/GenBank/DDBJ databases">
        <title>Draft genome sequence of Prauserella sp. YIM 121212, isolated from alkaline soil.</title>
        <authorList>
            <person name="Ruckert C."/>
            <person name="Albersmeier A."/>
            <person name="Jiang C.-L."/>
            <person name="Jiang Y."/>
            <person name="Kalinowski J."/>
            <person name="Schneider O."/>
            <person name="Winkler A."/>
            <person name="Zotchev S.B."/>
        </authorList>
    </citation>
    <scope>NUCLEOTIDE SEQUENCE [LARGE SCALE GENOMIC DNA]</scope>
    <source>
        <strain evidence="3 4">YIM 121212</strain>
    </source>
</reference>
<sequence length="130" mass="13956">MRRNRLVGVVVALVVVWIVVVTVLISREPEPGAASPAELRDRLERALTERDADEFGLLLGGPGGQADDFAQTYVDELRGTTGVSVSLRPDGTEPRVATVSGTRSDGEPFTYDLSVSEAGGRWHVDLTPPL</sequence>
<evidence type="ECO:0008006" key="5">
    <source>
        <dbReference type="Google" id="ProtNLM"/>
    </source>
</evidence>
<name>A0A318LA94_9PSEU</name>
<proteinExistence type="predicted"/>
<evidence type="ECO:0000256" key="1">
    <source>
        <dbReference type="SAM" id="MobiDB-lite"/>
    </source>
</evidence>